<keyword evidence="3 7" id="KW-0853">WD repeat</keyword>
<keyword evidence="6" id="KW-0156">Chromatin regulator</keyword>
<evidence type="ECO:0000313" key="10">
    <source>
        <dbReference type="Proteomes" id="UP001519460"/>
    </source>
</evidence>
<gene>
    <name evidence="9" type="ORF">BaRGS_00028703</name>
</gene>
<protein>
    <recommendedName>
        <fullName evidence="8">Leucine-rich repeat and WD repeat-containing protein 1 WD domain-containing protein</fullName>
    </recommendedName>
</protein>
<accession>A0ABD0JYE3</accession>
<dbReference type="GO" id="GO:0006325">
    <property type="term" value="P:chromatin organization"/>
    <property type="evidence" value="ECO:0007669"/>
    <property type="project" value="UniProtKB-KW"/>
</dbReference>
<dbReference type="EMBL" id="JACVVK020000289">
    <property type="protein sequence ID" value="KAK7480066.1"/>
    <property type="molecule type" value="Genomic_DNA"/>
</dbReference>
<dbReference type="InterPro" id="IPR015943">
    <property type="entry name" value="WD40/YVTN_repeat-like_dom_sf"/>
</dbReference>
<dbReference type="InterPro" id="IPR001680">
    <property type="entry name" value="WD40_rpt"/>
</dbReference>
<dbReference type="PANTHER" id="PTHR24370">
    <property type="entry name" value="OPTICIN"/>
    <property type="match status" value="1"/>
</dbReference>
<reference evidence="9 10" key="1">
    <citation type="journal article" date="2023" name="Sci. Data">
        <title>Genome assembly of the Korean intertidal mud-creeper Batillaria attramentaria.</title>
        <authorList>
            <person name="Patra A.K."/>
            <person name="Ho P.T."/>
            <person name="Jun S."/>
            <person name="Lee S.J."/>
            <person name="Kim Y."/>
            <person name="Won Y.J."/>
        </authorList>
    </citation>
    <scope>NUCLEOTIDE SEQUENCE [LARGE SCALE GENOMIC DNA]</scope>
    <source>
        <strain evidence="9">Wonlab-2016</strain>
    </source>
</reference>
<dbReference type="SUPFAM" id="SSF50978">
    <property type="entry name" value="WD40 repeat-like"/>
    <property type="match status" value="1"/>
</dbReference>
<keyword evidence="10" id="KW-1185">Reference proteome</keyword>
<proteinExistence type="predicted"/>
<dbReference type="InterPro" id="IPR036322">
    <property type="entry name" value="WD40_repeat_dom_sf"/>
</dbReference>
<name>A0ABD0JYE3_9CAEN</name>
<evidence type="ECO:0000256" key="4">
    <source>
        <dbReference type="ARBA" id="ARBA00022614"/>
    </source>
</evidence>
<dbReference type="PROSITE" id="PS50294">
    <property type="entry name" value="WD_REPEATS_REGION"/>
    <property type="match status" value="1"/>
</dbReference>
<dbReference type="SMART" id="SM00320">
    <property type="entry name" value="WD40"/>
    <property type="match status" value="3"/>
</dbReference>
<dbReference type="InterPro" id="IPR056160">
    <property type="entry name" value="WD_LRWD1"/>
</dbReference>
<keyword evidence="4" id="KW-0433">Leucine-rich repeat</keyword>
<evidence type="ECO:0000256" key="2">
    <source>
        <dbReference type="ARBA" id="ARBA00022454"/>
    </source>
</evidence>
<comment type="caution">
    <text evidence="9">The sequence shown here is derived from an EMBL/GenBank/DDBJ whole genome shotgun (WGS) entry which is preliminary data.</text>
</comment>
<sequence>MKQKRRSTAGASPLTQVLDRLPDVPSYEPKDFLCCHGDLGQKTKVWACAFEPSIDAPGETHNILATCGGDTVCFIDVTTGITMKRYKDTERGESFYTMAWTSLEGDGKKVNILAVAGEGSSVKLIYPDQLVLYSVIQGHKKYISCLAFHPASPRLLLSGSRDGHIKLWDIGTPDLKGSSNHMPLLRIKVPQHVGDPLSMVISNETGMLVAATECGCVGWRLPEVTKLCDAASHNKVIERPSVSFALPLSGSSMETIDSLVALDHGLVATKRVDSGEIVVWDLDKHIRSAGSKHEVQVKALVRLKFPDTSVKYLNMGYCAGMLGVGDDAGKIHLYDLSTVNSSSAPTHLTWLPPSRVVDWPDVDYKDKMEVDGDDTIDSATEPVVVVNTVAISSDHKYIAGGTDNNLVCVWQQEGAS</sequence>
<evidence type="ECO:0000313" key="9">
    <source>
        <dbReference type="EMBL" id="KAK7480066.1"/>
    </source>
</evidence>
<evidence type="ECO:0000256" key="1">
    <source>
        <dbReference type="ARBA" id="ARBA00004286"/>
    </source>
</evidence>
<evidence type="ECO:0000256" key="5">
    <source>
        <dbReference type="ARBA" id="ARBA00022737"/>
    </source>
</evidence>
<dbReference type="Pfam" id="PF23215">
    <property type="entry name" value="WD_LRWD1"/>
    <property type="match status" value="1"/>
</dbReference>
<comment type="subcellular location">
    <subcellularLocation>
        <location evidence="1">Chromosome</location>
    </subcellularLocation>
</comment>
<dbReference type="PROSITE" id="PS00678">
    <property type="entry name" value="WD_REPEATS_1"/>
    <property type="match status" value="1"/>
</dbReference>
<keyword evidence="5" id="KW-0677">Repeat</keyword>
<dbReference type="PROSITE" id="PS50082">
    <property type="entry name" value="WD_REPEATS_2"/>
    <property type="match status" value="1"/>
</dbReference>
<dbReference type="InterPro" id="IPR052489">
    <property type="entry name" value="LRWD1"/>
</dbReference>
<dbReference type="AlphaFoldDB" id="A0ABD0JYE3"/>
<evidence type="ECO:0000256" key="6">
    <source>
        <dbReference type="ARBA" id="ARBA00022853"/>
    </source>
</evidence>
<dbReference type="PANTHER" id="PTHR24370:SF10">
    <property type="entry name" value="LEUCINE-RICH REPEAT AND WD REPEAT-CONTAINING PROTEIN 1"/>
    <property type="match status" value="1"/>
</dbReference>
<evidence type="ECO:0000256" key="7">
    <source>
        <dbReference type="PROSITE-ProRule" id="PRU00221"/>
    </source>
</evidence>
<dbReference type="InterPro" id="IPR019775">
    <property type="entry name" value="WD40_repeat_CS"/>
</dbReference>
<evidence type="ECO:0000259" key="8">
    <source>
        <dbReference type="Pfam" id="PF23215"/>
    </source>
</evidence>
<dbReference type="GO" id="GO:0005694">
    <property type="term" value="C:chromosome"/>
    <property type="evidence" value="ECO:0007669"/>
    <property type="project" value="UniProtKB-SubCell"/>
</dbReference>
<keyword evidence="2" id="KW-0158">Chromosome</keyword>
<feature type="repeat" description="WD" evidence="7">
    <location>
        <begin position="136"/>
        <end position="178"/>
    </location>
</feature>
<feature type="domain" description="Leucine-rich repeat and WD repeat-containing protein 1 WD" evidence="8">
    <location>
        <begin position="27"/>
        <end position="411"/>
    </location>
</feature>
<organism evidence="9 10">
    <name type="scientific">Batillaria attramentaria</name>
    <dbReference type="NCBI Taxonomy" id="370345"/>
    <lineage>
        <taxon>Eukaryota</taxon>
        <taxon>Metazoa</taxon>
        <taxon>Spiralia</taxon>
        <taxon>Lophotrochozoa</taxon>
        <taxon>Mollusca</taxon>
        <taxon>Gastropoda</taxon>
        <taxon>Caenogastropoda</taxon>
        <taxon>Sorbeoconcha</taxon>
        <taxon>Cerithioidea</taxon>
        <taxon>Batillariidae</taxon>
        <taxon>Batillaria</taxon>
    </lineage>
</organism>
<dbReference type="Gene3D" id="2.130.10.10">
    <property type="entry name" value="YVTN repeat-like/Quinoprotein amine dehydrogenase"/>
    <property type="match status" value="1"/>
</dbReference>
<evidence type="ECO:0000256" key="3">
    <source>
        <dbReference type="ARBA" id="ARBA00022574"/>
    </source>
</evidence>
<dbReference type="Proteomes" id="UP001519460">
    <property type="component" value="Unassembled WGS sequence"/>
</dbReference>